<dbReference type="AlphaFoldDB" id="C6L9I4"/>
<keyword evidence="2" id="KW-1185">Reference proteome</keyword>
<proteinExistence type="predicted"/>
<reference evidence="1" key="1">
    <citation type="submission" date="2009-07" db="EMBL/GenBank/DDBJ databases">
        <authorList>
            <person name="Weinstock G."/>
            <person name="Sodergren E."/>
            <person name="Clifton S."/>
            <person name="Fulton L."/>
            <person name="Fulton B."/>
            <person name="Courtney L."/>
            <person name="Fronick C."/>
            <person name="Harrison M."/>
            <person name="Strong C."/>
            <person name="Farmer C."/>
            <person name="Delahaunty K."/>
            <person name="Markovic C."/>
            <person name="Hall O."/>
            <person name="Minx P."/>
            <person name="Tomlinson C."/>
            <person name="Mitreva M."/>
            <person name="Nelson J."/>
            <person name="Hou S."/>
            <person name="Wollam A."/>
            <person name="Pepin K.H."/>
            <person name="Johnson M."/>
            <person name="Bhonagiri V."/>
            <person name="Nash W.E."/>
            <person name="Warren W."/>
            <person name="Chinwalla A."/>
            <person name="Mardis E.R."/>
            <person name="Wilson R.K."/>
        </authorList>
    </citation>
    <scope>NUCLEOTIDE SEQUENCE [LARGE SCALE GENOMIC DNA]</scope>
    <source>
        <strain evidence="1">DSM 14469</strain>
    </source>
</reference>
<accession>C6L9I4</accession>
<gene>
    <name evidence="1" type="ORF">BRYFOR_05274</name>
</gene>
<name>C6L9I4_9FIRM</name>
<evidence type="ECO:0000313" key="1">
    <source>
        <dbReference type="EMBL" id="EET62923.1"/>
    </source>
</evidence>
<organism evidence="1 2">
    <name type="scientific">Marvinbryantia formatexigens DSM 14469</name>
    <dbReference type="NCBI Taxonomy" id="478749"/>
    <lineage>
        <taxon>Bacteria</taxon>
        <taxon>Bacillati</taxon>
        <taxon>Bacillota</taxon>
        <taxon>Clostridia</taxon>
        <taxon>Lachnospirales</taxon>
        <taxon>Lachnospiraceae</taxon>
        <taxon>Marvinbryantia</taxon>
    </lineage>
</organism>
<dbReference type="EMBL" id="ACCL02000001">
    <property type="protein sequence ID" value="EET62923.1"/>
    <property type="molecule type" value="Genomic_DNA"/>
</dbReference>
<sequence>MMPADFLPLLPTIIPQFCEKRKSDDGNSSYSVKINNHSFQKMDKIYEKNITVDKN</sequence>
<dbReference type="Proteomes" id="UP000005561">
    <property type="component" value="Unassembled WGS sequence"/>
</dbReference>
<evidence type="ECO:0000313" key="2">
    <source>
        <dbReference type="Proteomes" id="UP000005561"/>
    </source>
</evidence>
<protein>
    <submittedName>
        <fullName evidence="1">Uncharacterized protein</fullName>
    </submittedName>
</protein>
<comment type="caution">
    <text evidence="1">The sequence shown here is derived from an EMBL/GenBank/DDBJ whole genome shotgun (WGS) entry which is preliminary data.</text>
</comment>